<keyword evidence="3" id="KW-1185">Reference proteome</keyword>
<feature type="non-terminal residue" evidence="2">
    <location>
        <position position="1"/>
    </location>
</feature>
<dbReference type="EMBL" id="NCKW01005169">
    <property type="protein sequence ID" value="POM73355.1"/>
    <property type="molecule type" value="Genomic_DNA"/>
</dbReference>
<feature type="region of interest" description="Disordered" evidence="1">
    <location>
        <begin position="44"/>
        <end position="118"/>
    </location>
</feature>
<name>A0A2P4Y6B2_9STRA</name>
<protein>
    <submittedName>
        <fullName evidence="2">Uncharacterized protein</fullName>
    </submittedName>
</protein>
<reference evidence="2 3" key="1">
    <citation type="journal article" date="2017" name="Genome Biol. Evol.">
        <title>Phytophthora megakarya and P. palmivora, closely related causal agents of cacao black pod rot, underwent increases in genome sizes and gene numbers by different mechanisms.</title>
        <authorList>
            <person name="Ali S.S."/>
            <person name="Shao J."/>
            <person name="Lary D.J."/>
            <person name="Kronmiller B."/>
            <person name="Shen D."/>
            <person name="Strem M.D."/>
            <person name="Amoako-Attah I."/>
            <person name="Akrofi A.Y."/>
            <person name="Begoude B.A."/>
            <person name="Ten Hoopen G.M."/>
            <person name="Coulibaly K."/>
            <person name="Kebe B.I."/>
            <person name="Melnick R.L."/>
            <person name="Guiltinan M.J."/>
            <person name="Tyler B.M."/>
            <person name="Meinhardt L.W."/>
            <person name="Bailey B.A."/>
        </authorList>
    </citation>
    <scope>NUCLEOTIDE SEQUENCE [LARGE SCALE GENOMIC DNA]</scope>
    <source>
        <strain evidence="3">sbr112.9</strain>
    </source>
</reference>
<dbReference type="AlphaFoldDB" id="A0A2P4Y6B2"/>
<gene>
    <name evidence="2" type="ORF">PHPALM_9805</name>
</gene>
<dbReference type="OrthoDB" id="112055at2759"/>
<dbReference type="Proteomes" id="UP000237271">
    <property type="component" value="Unassembled WGS sequence"/>
</dbReference>
<feature type="compositionally biased region" description="Basic residues" evidence="1">
    <location>
        <begin position="88"/>
        <end position="97"/>
    </location>
</feature>
<feature type="compositionally biased region" description="Polar residues" evidence="1">
    <location>
        <begin position="324"/>
        <end position="335"/>
    </location>
</feature>
<feature type="compositionally biased region" description="Acidic residues" evidence="1">
    <location>
        <begin position="260"/>
        <end position="282"/>
    </location>
</feature>
<feature type="compositionally biased region" description="Polar residues" evidence="1">
    <location>
        <begin position="300"/>
        <end position="310"/>
    </location>
</feature>
<organism evidence="2 3">
    <name type="scientific">Phytophthora palmivora</name>
    <dbReference type="NCBI Taxonomy" id="4796"/>
    <lineage>
        <taxon>Eukaryota</taxon>
        <taxon>Sar</taxon>
        <taxon>Stramenopiles</taxon>
        <taxon>Oomycota</taxon>
        <taxon>Peronosporomycetes</taxon>
        <taxon>Peronosporales</taxon>
        <taxon>Peronosporaceae</taxon>
        <taxon>Phytophthora</taxon>
    </lineage>
</organism>
<evidence type="ECO:0000313" key="2">
    <source>
        <dbReference type="EMBL" id="POM73355.1"/>
    </source>
</evidence>
<feature type="compositionally biased region" description="Basic and acidic residues" evidence="1">
    <location>
        <begin position="98"/>
        <end position="118"/>
    </location>
</feature>
<evidence type="ECO:0000313" key="3">
    <source>
        <dbReference type="Proteomes" id="UP000237271"/>
    </source>
</evidence>
<feature type="region of interest" description="Disordered" evidence="1">
    <location>
        <begin position="210"/>
        <end position="351"/>
    </location>
</feature>
<feature type="compositionally biased region" description="Acidic residues" evidence="1">
    <location>
        <begin position="226"/>
        <end position="241"/>
    </location>
</feature>
<accession>A0A2P4Y6B2</accession>
<evidence type="ECO:0000256" key="1">
    <source>
        <dbReference type="SAM" id="MobiDB-lite"/>
    </source>
</evidence>
<feature type="compositionally biased region" description="Basic residues" evidence="1">
    <location>
        <begin position="312"/>
        <end position="322"/>
    </location>
</feature>
<proteinExistence type="predicted"/>
<sequence length="606" mass="69763">EHTDFTGNWERLHDLFKLCVKDTKPPESWDTVVNVAAMDKRKAAVAPYPEKSQRFYSKESQNSTKHSKSKQSQDSKTSGEQLRPSASKVRKVQRRPKDHQPGRDSVRRAGEKTVVSKEAAHSMLPGGVVWKEVRPDIRQAILAGLKYDTAMEWIGNDRTAHGHFRQPQLIKMLVSMMYWRRLDKTPWSKYVPEAYYEMADERLNRRLRRGDVPAPWGNLDDHVVYPDEDADSTVDDVENDPEYQPPTQEPEEGSSSSSSEGEDEEVAPEIQDEDEDAENDDCVETKETLESRPPTKRPRSVSSEKSQGSNPKPKKQRRKATKKNTSAPQVSSGSLGNKVATRPKHPSALARKSYAELTVDDLQTAEDPENGETSWRIYGFLVQYPSSTKSASCQTPGFPEYEIHKYSYEVVHDRWNRRAYQKILDSEPWVTMLQGRIRVFYFHERDMLYAKALKLVEDIVDVMHKHAQAIWERGHWVPIPTEEKADIVLESQRKSRRNALRRAFKTLLDRSHDTPGFLPSLWNELGLWQFPDKCCYWIWDDPRAEELGGPTCENLDLQLATLDMREPARVQWSTVIDDDQYVPSNVKRHVKTVAIRKLNPLSLTHS</sequence>
<feature type="compositionally biased region" description="Low complexity" evidence="1">
    <location>
        <begin position="60"/>
        <end position="78"/>
    </location>
</feature>
<comment type="caution">
    <text evidence="2">The sequence shown here is derived from an EMBL/GenBank/DDBJ whole genome shotgun (WGS) entry which is preliminary data.</text>
</comment>